<name>A0AA88EEG5_FICCA</name>
<gene>
    <name evidence="2" type="ORF">TIFTF001_053675</name>
</gene>
<dbReference type="EMBL" id="BTGU01013182">
    <property type="protein sequence ID" value="GMN73317.1"/>
    <property type="molecule type" value="Genomic_DNA"/>
</dbReference>
<evidence type="ECO:0000256" key="1">
    <source>
        <dbReference type="SAM" id="MobiDB-lite"/>
    </source>
</evidence>
<accession>A0AA88EEG5</accession>
<evidence type="ECO:0000313" key="2">
    <source>
        <dbReference type="EMBL" id="GMN73317.1"/>
    </source>
</evidence>
<feature type="region of interest" description="Disordered" evidence="1">
    <location>
        <begin position="1"/>
        <end position="24"/>
    </location>
</feature>
<keyword evidence="3" id="KW-1185">Reference proteome</keyword>
<feature type="compositionally biased region" description="Basic and acidic residues" evidence="1">
    <location>
        <begin position="63"/>
        <end position="74"/>
    </location>
</feature>
<organism evidence="2 3">
    <name type="scientific">Ficus carica</name>
    <name type="common">Common fig</name>
    <dbReference type="NCBI Taxonomy" id="3494"/>
    <lineage>
        <taxon>Eukaryota</taxon>
        <taxon>Viridiplantae</taxon>
        <taxon>Streptophyta</taxon>
        <taxon>Embryophyta</taxon>
        <taxon>Tracheophyta</taxon>
        <taxon>Spermatophyta</taxon>
        <taxon>Magnoliopsida</taxon>
        <taxon>eudicotyledons</taxon>
        <taxon>Gunneridae</taxon>
        <taxon>Pentapetalae</taxon>
        <taxon>rosids</taxon>
        <taxon>fabids</taxon>
        <taxon>Rosales</taxon>
        <taxon>Moraceae</taxon>
        <taxon>Ficeae</taxon>
        <taxon>Ficus</taxon>
    </lineage>
</organism>
<sequence>MISGRSAEKLMQSGEASDTWHPLIRGREKMGSDVELYWGTRVNPQATRRTRSGENGALTSTDTDGRERRAGLEKKRGGAYSNAARWLGFDLAGRLLRQLICLGFEPKFCLFV</sequence>
<dbReference type="Proteomes" id="UP001187192">
    <property type="component" value="Unassembled WGS sequence"/>
</dbReference>
<evidence type="ECO:0000313" key="3">
    <source>
        <dbReference type="Proteomes" id="UP001187192"/>
    </source>
</evidence>
<proteinExistence type="predicted"/>
<comment type="caution">
    <text evidence="2">The sequence shown here is derived from an EMBL/GenBank/DDBJ whole genome shotgun (WGS) entry which is preliminary data.</text>
</comment>
<reference evidence="2" key="1">
    <citation type="submission" date="2023-07" db="EMBL/GenBank/DDBJ databases">
        <title>draft genome sequence of fig (Ficus carica).</title>
        <authorList>
            <person name="Takahashi T."/>
            <person name="Nishimura K."/>
        </authorList>
    </citation>
    <scope>NUCLEOTIDE SEQUENCE</scope>
</reference>
<dbReference type="AlphaFoldDB" id="A0AA88EEG5"/>
<feature type="region of interest" description="Disordered" evidence="1">
    <location>
        <begin position="45"/>
        <end position="74"/>
    </location>
</feature>
<protein>
    <submittedName>
        <fullName evidence="2">Uncharacterized protein</fullName>
    </submittedName>
</protein>